<organism evidence="1 2">
    <name type="scientific">Lactobacillus mulieris</name>
    <dbReference type="NCBI Taxonomy" id="2508708"/>
    <lineage>
        <taxon>Bacteria</taxon>
        <taxon>Bacillati</taxon>
        <taxon>Bacillota</taxon>
        <taxon>Bacilli</taxon>
        <taxon>Lactobacillales</taxon>
        <taxon>Lactobacillaceae</taxon>
        <taxon>Lactobacillus</taxon>
    </lineage>
</organism>
<evidence type="ECO:0000313" key="2">
    <source>
        <dbReference type="Proteomes" id="UP001213015"/>
    </source>
</evidence>
<dbReference type="Proteomes" id="UP001213015">
    <property type="component" value="Unassembled WGS sequence"/>
</dbReference>
<comment type="caution">
    <text evidence="1">The sequence shown here is derived from an EMBL/GenBank/DDBJ whole genome shotgun (WGS) entry which is preliminary data.</text>
</comment>
<sequence>MKEILNTKEAMAYLDIKSYRTFNKLLLLGLPYISLEGSKKFNKADIDNFIKERTVTTSLERGV</sequence>
<evidence type="ECO:0000313" key="1">
    <source>
        <dbReference type="EMBL" id="MCZ3845279.1"/>
    </source>
</evidence>
<protein>
    <submittedName>
        <fullName evidence="1">DNA-binding protein</fullName>
    </submittedName>
</protein>
<dbReference type="RefSeq" id="WP_234975103.1">
    <property type="nucleotide sequence ID" value="NZ_JAKEYK010000012.1"/>
</dbReference>
<keyword evidence="1" id="KW-0238">DNA-binding</keyword>
<reference evidence="1" key="1">
    <citation type="submission" date="2022-01" db="EMBL/GenBank/DDBJ databases">
        <title>VMRC isolate genome collection.</title>
        <authorList>
            <person name="France M."/>
            <person name="Rutt L."/>
            <person name="Humphrys M."/>
            <person name="Ravel J."/>
        </authorList>
    </citation>
    <scope>NUCLEOTIDE SEQUENCE</scope>
    <source>
        <strain evidence="1">C0127B5</strain>
    </source>
</reference>
<dbReference type="GO" id="GO:0003677">
    <property type="term" value="F:DNA binding"/>
    <property type="evidence" value="ECO:0007669"/>
    <property type="project" value="UniProtKB-KW"/>
</dbReference>
<dbReference type="AlphaFoldDB" id="A0AAP3GXH0"/>
<name>A0AAP3GXH0_9LACO</name>
<proteinExistence type="predicted"/>
<accession>A0AAP3GXH0</accession>
<gene>
    <name evidence="1" type="ORF">L2422_07205</name>
</gene>
<dbReference type="EMBL" id="JAKHLF010000013">
    <property type="protein sequence ID" value="MCZ3845279.1"/>
    <property type="molecule type" value="Genomic_DNA"/>
</dbReference>